<evidence type="ECO:0000256" key="9">
    <source>
        <dbReference type="ARBA" id="ARBA00022989"/>
    </source>
</evidence>
<dbReference type="Gene3D" id="3.40.50.2300">
    <property type="match status" value="2"/>
</dbReference>
<evidence type="ECO:0000256" key="1">
    <source>
        <dbReference type="ARBA" id="ARBA00001436"/>
    </source>
</evidence>
<evidence type="ECO:0000256" key="18">
    <source>
        <dbReference type="RuleBase" id="RU000405"/>
    </source>
</evidence>
<dbReference type="GO" id="GO:0005525">
    <property type="term" value="F:GTP binding"/>
    <property type="evidence" value="ECO:0007669"/>
    <property type="project" value="UniProtKB-KW"/>
</dbReference>
<evidence type="ECO:0000256" key="2">
    <source>
        <dbReference type="ARBA" id="ARBA00004115"/>
    </source>
</evidence>
<gene>
    <name evidence="23" type="primary">GUCY2D</name>
</gene>
<name>A0AAZ1XR10_OREAU</name>
<dbReference type="GO" id="GO:0007601">
    <property type="term" value="P:visual perception"/>
    <property type="evidence" value="ECO:0007669"/>
    <property type="project" value="UniProtKB-KW"/>
</dbReference>
<evidence type="ECO:0000256" key="10">
    <source>
        <dbReference type="ARBA" id="ARBA00023134"/>
    </source>
</evidence>
<keyword evidence="11" id="KW-0472">Membrane</keyword>
<evidence type="ECO:0000256" key="14">
    <source>
        <dbReference type="ARBA" id="ARBA00023239"/>
    </source>
</evidence>
<dbReference type="SMART" id="SM00044">
    <property type="entry name" value="CYCc"/>
    <property type="match status" value="1"/>
</dbReference>
<evidence type="ECO:0000313" key="24">
    <source>
        <dbReference type="Proteomes" id="UP000472276"/>
    </source>
</evidence>
<dbReference type="Pfam" id="PF00211">
    <property type="entry name" value="Guanylate_cyc"/>
    <property type="match status" value="1"/>
</dbReference>
<reference evidence="23" key="2">
    <citation type="submission" date="2025-08" db="UniProtKB">
        <authorList>
            <consortium name="Ensembl"/>
        </authorList>
    </citation>
    <scope>IDENTIFICATION</scope>
</reference>
<evidence type="ECO:0000256" key="4">
    <source>
        <dbReference type="ARBA" id="ARBA00022606"/>
    </source>
</evidence>
<evidence type="ECO:0000256" key="8">
    <source>
        <dbReference type="ARBA" id="ARBA00022824"/>
    </source>
</evidence>
<dbReference type="InterPro" id="IPR050401">
    <property type="entry name" value="Cyclic_nucleotide_synthase"/>
</dbReference>
<dbReference type="InterPro" id="IPR001828">
    <property type="entry name" value="ANF_lig-bd_rcpt"/>
</dbReference>
<dbReference type="Pfam" id="PF07701">
    <property type="entry name" value="HNOBA"/>
    <property type="match status" value="1"/>
</dbReference>
<dbReference type="FunFam" id="3.40.50.2300:FF:000114">
    <property type="entry name" value="Guanylate cyclase"/>
    <property type="match status" value="1"/>
</dbReference>
<comment type="catalytic activity">
    <reaction evidence="1 19">
        <text>GTP = 3',5'-cyclic GMP + diphosphate</text>
        <dbReference type="Rhea" id="RHEA:13665"/>
        <dbReference type="ChEBI" id="CHEBI:33019"/>
        <dbReference type="ChEBI" id="CHEBI:37565"/>
        <dbReference type="ChEBI" id="CHEBI:57746"/>
        <dbReference type="EC" id="4.6.1.2"/>
    </reaction>
</comment>
<dbReference type="SUPFAM" id="SSF56112">
    <property type="entry name" value="Protein kinase-like (PK-like)"/>
    <property type="match status" value="1"/>
</dbReference>
<dbReference type="PROSITE" id="PS50011">
    <property type="entry name" value="PROTEIN_KINASE_DOM"/>
    <property type="match status" value="1"/>
</dbReference>
<keyword evidence="9" id="KW-1133">Transmembrane helix</keyword>
<keyword evidence="6" id="KW-0732">Signal</keyword>
<evidence type="ECO:0000256" key="6">
    <source>
        <dbReference type="ARBA" id="ARBA00022729"/>
    </source>
</evidence>
<dbReference type="CDD" id="cd07302">
    <property type="entry name" value="CHD"/>
    <property type="match status" value="1"/>
</dbReference>
<dbReference type="Pfam" id="PF07714">
    <property type="entry name" value="PK_Tyr_Ser-Thr"/>
    <property type="match status" value="1"/>
</dbReference>
<evidence type="ECO:0000256" key="15">
    <source>
        <dbReference type="ARBA" id="ARBA00023273"/>
    </source>
</evidence>
<evidence type="ECO:0000256" key="5">
    <source>
        <dbReference type="ARBA" id="ARBA00022692"/>
    </source>
</evidence>
<evidence type="ECO:0000256" key="20">
    <source>
        <dbReference type="SAM" id="Coils"/>
    </source>
</evidence>
<reference evidence="23" key="3">
    <citation type="submission" date="2025-09" db="UniProtKB">
        <authorList>
            <consortium name="Ensembl"/>
        </authorList>
    </citation>
    <scope>IDENTIFICATION</scope>
</reference>
<dbReference type="GO" id="GO:0005789">
    <property type="term" value="C:endoplasmic reticulum membrane"/>
    <property type="evidence" value="ECO:0007669"/>
    <property type="project" value="UniProtKB-SubCell"/>
</dbReference>
<dbReference type="PANTHER" id="PTHR11920:SF228">
    <property type="entry name" value="RETINAL GUANYLYL CYCLASE 1"/>
    <property type="match status" value="1"/>
</dbReference>
<dbReference type="EC" id="4.6.1.2" evidence="19"/>
<proteinExistence type="inferred from homology"/>
<keyword evidence="24" id="KW-1185">Reference proteome</keyword>
<dbReference type="Proteomes" id="UP000472276">
    <property type="component" value="Unassembled WGS sequence"/>
</dbReference>
<evidence type="ECO:0000256" key="17">
    <source>
        <dbReference type="ARBA" id="ARBA00023305"/>
    </source>
</evidence>
<feature type="coiled-coil region" evidence="20">
    <location>
        <begin position="749"/>
        <end position="776"/>
    </location>
</feature>
<dbReference type="Pfam" id="PF01094">
    <property type="entry name" value="ANF_receptor"/>
    <property type="match status" value="1"/>
</dbReference>
<dbReference type="SUPFAM" id="SSF53822">
    <property type="entry name" value="Periplasmic binding protein-like I"/>
    <property type="match status" value="1"/>
</dbReference>
<evidence type="ECO:0000256" key="3">
    <source>
        <dbReference type="ARBA" id="ARBA00004451"/>
    </source>
</evidence>
<dbReference type="Gene3D" id="1.10.510.10">
    <property type="entry name" value="Transferase(Phosphotransferase) domain 1"/>
    <property type="match status" value="1"/>
</dbReference>
<keyword evidence="14 18" id="KW-0456">Lyase</keyword>
<dbReference type="FunFam" id="3.40.50.2300:FF:000631">
    <property type="entry name" value="Guanylate cyclase"/>
    <property type="match status" value="1"/>
</dbReference>
<keyword evidence="13" id="KW-0325">Glycoprotein</keyword>
<evidence type="ECO:0000256" key="12">
    <source>
        <dbReference type="ARBA" id="ARBA00023157"/>
    </source>
</evidence>
<accession>A0AAZ1XR10</accession>
<keyword evidence="8" id="KW-0256">Endoplasmic reticulum</keyword>
<keyword evidence="17" id="KW-0844">Vision</keyword>
<dbReference type="GO" id="GO:0035556">
    <property type="term" value="P:intracellular signal transduction"/>
    <property type="evidence" value="ECO:0007669"/>
    <property type="project" value="InterPro"/>
</dbReference>
<keyword evidence="4" id="KW-0716">Sensory transduction</keyword>
<evidence type="ECO:0000256" key="11">
    <source>
        <dbReference type="ARBA" id="ARBA00023136"/>
    </source>
</evidence>
<keyword evidence="20" id="KW-0175">Coiled coil</keyword>
<keyword evidence="16 19" id="KW-0141">cGMP biosynthesis</keyword>
<evidence type="ECO:0000313" key="23">
    <source>
        <dbReference type="Ensembl" id="ENSOABP00000070025.1"/>
    </source>
</evidence>
<dbReference type="CDD" id="cd06371">
    <property type="entry name" value="PBP1_sensory_GC_DEF-like"/>
    <property type="match status" value="1"/>
</dbReference>
<sequence length="1033" mass="116501">ELHGLGRANQLLLSSALQHTRSWWRNWFLLPFLIVSFFPHQASATTFTMALVGPWTCDLLYSKALPDLAASLAINRINKNTYLNKGYWYDYKLINEDCQSSRALARFAGLKGYAAAYLGPANPGYCSSAALYAKEWDLGHLSWACLKPNMNKGHMYPTFMRPLPLSSHVLFTVLRYFRWAHVAIISEESDVWEATGHELASSLRALGLPVKPVVTMENNKEGPRAALTKVRETDRVRVVIMCMPSVLIGGHAQYQLLTTALAMRMIDRGYVFIPYDTLLYSLPYNDAPYYMLGNDTKLRKAYDGVLTITMDSGERNFYEAFKQAQDSYEIRTSTAPEQVSPFFGTIYNMMYYTAMAAEQARASESRWVTGRILADGEGGFEFEGFNQPLRAGRNGEGMQAQYVVLDYSGIGNTLYSTHSLHASHTDSKSGGLKYLGRSIHFAGSTPSKDSTCWFSPYFACTGGDCSCSAIAKNTFKNKPVHSNCLCGSLPRHKFGSFLMLLVSQIIYCLFKCQGDWVWLKKCPAGSLREMRHENLNLLLGLFFDSGIFGVVIEHCTRGSLEDLLSNEEVRLDWMFKSSLLMDLIRGMKYLHHRDIIHGRLKSRNCVVDGRFVLKVTDYGFNDIWIAQNIDTDEKPEDLLWTAPELLRSSSQRRRGTFAGDVYSFSIVCQEVVSRSAPFCMLDMPPKEIINKVKEPPPLCRPVISVEEAPVDVIQVMKQAWSEEPERRPTFDDIFKQFKSITKGKKTNIIDSMLRMLEQYSSNLEDLIRERTEELEVERQKTDNLVAQMLPKSVAQALKTGKPVKPEHFNEITLYFSDIVGFSTISSLSEPIEVVNLLNDLYSLFDAIILLHDVYKVETIGDAYMVASGVPNRNGNRHAAEMANMSLDILHCIGTFKARHMPDLKIRIRVGLHSGPVVAGVVGLTMPRYCLFGDTVNTASRMESTGLPYRIHVNQSTVDVLKSLNLGYKIDVRGLTELKGKGIETTYWLVGKEDFTKPLPDPRDLPGGSTHVISLEEIPADRRQKFLDRQKKTN</sequence>
<comment type="similarity">
    <text evidence="18">Belongs to the adenylyl cyclase class-4/guanylyl cyclase family.</text>
</comment>
<dbReference type="InterPro" id="IPR029787">
    <property type="entry name" value="Nucleotide_cyclase"/>
</dbReference>
<dbReference type="InterPro" id="IPR011009">
    <property type="entry name" value="Kinase-like_dom_sf"/>
</dbReference>
<comment type="subcellular location">
    <subcellularLocation>
        <location evidence="2">Endoplasmic reticulum membrane</location>
        <topology evidence="2">Single-pass type I membrane protein</topology>
    </subcellularLocation>
    <subcellularLocation>
        <location evidence="3">Photoreceptor outer segment membrane</location>
        <topology evidence="3">Single-pass type I membrane protein</topology>
    </subcellularLocation>
</comment>
<protein>
    <recommendedName>
        <fullName evidence="19">Guanylate cyclase</fullName>
        <ecNumber evidence="19">4.6.1.2</ecNumber>
    </recommendedName>
</protein>
<evidence type="ECO:0000259" key="22">
    <source>
        <dbReference type="PROSITE" id="PS50125"/>
    </source>
</evidence>
<dbReference type="SUPFAM" id="SSF55073">
    <property type="entry name" value="Nucleotide cyclase"/>
    <property type="match status" value="1"/>
</dbReference>
<keyword evidence="15" id="KW-0966">Cell projection</keyword>
<dbReference type="GO" id="GO:0005524">
    <property type="term" value="F:ATP binding"/>
    <property type="evidence" value="ECO:0007669"/>
    <property type="project" value="InterPro"/>
</dbReference>
<dbReference type="InterPro" id="IPR000719">
    <property type="entry name" value="Prot_kinase_dom"/>
</dbReference>
<evidence type="ECO:0000256" key="7">
    <source>
        <dbReference type="ARBA" id="ARBA00022741"/>
    </source>
</evidence>
<dbReference type="InterPro" id="IPR001245">
    <property type="entry name" value="Ser-Thr/Tyr_kinase_cat_dom"/>
</dbReference>
<dbReference type="PROSITE" id="PS50125">
    <property type="entry name" value="GUANYLATE_CYCLASE_2"/>
    <property type="match status" value="1"/>
</dbReference>
<dbReference type="InterPro" id="IPR018297">
    <property type="entry name" value="A/G_cyclase_CS"/>
</dbReference>
<dbReference type="FunFam" id="1.10.510.10:FF:001933">
    <property type="entry name" value="Guanylate cyclase"/>
    <property type="match status" value="1"/>
</dbReference>
<dbReference type="GO" id="GO:0001653">
    <property type="term" value="F:peptide receptor activity"/>
    <property type="evidence" value="ECO:0007669"/>
    <property type="project" value="TreeGrafter"/>
</dbReference>
<keyword evidence="10" id="KW-0342">GTP-binding</keyword>
<dbReference type="InterPro" id="IPR011645">
    <property type="entry name" value="HNOB_dom_associated"/>
</dbReference>
<dbReference type="GO" id="GO:0004383">
    <property type="term" value="F:guanylate cyclase activity"/>
    <property type="evidence" value="ECO:0007669"/>
    <property type="project" value="UniProtKB-EC"/>
</dbReference>
<keyword evidence="7" id="KW-0547">Nucleotide-binding</keyword>
<dbReference type="GO" id="GO:0005886">
    <property type="term" value="C:plasma membrane"/>
    <property type="evidence" value="ECO:0007669"/>
    <property type="project" value="TreeGrafter"/>
</dbReference>
<dbReference type="Ensembl" id="ENSOABT00000062552.1">
    <property type="protein sequence ID" value="ENSOABP00000070025.1"/>
    <property type="gene ID" value="ENSOABG00000024756.2"/>
</dbReference>
<dbReference type="InterPro" id="IPR028082">
    <property type="entry name" value="Peripla_BP_I"/>
</dbReference>
<organism evidence="23 24">
    <name type="scientific">Oreochromis aureus</name>
    <name type="common">Israeli tilapia</name>
    <name type="synonym">Chromis aureus</name>
    <dbReference type="NCBI Taxonomy" id="47969"/>
    <lineage>
        <taxon>Eukaryota</taxon>
        <taxon>Metazoa</taxon>
        <taxon>Chordata</taxon>
        <taxon>Craniata</taxon>
        <taxon>Vertebrata</taxon>
        <taxon>Euteleostomi</taxon>
        <taxon>Actinopterygii</taxon>
        <taxon>Neopterygii</taxon>
        <taxon>Teleostei</taxon>
        <taxon>Neoteleostei</taxon>
        <taxon>Acanthomorphata</taxon>
        <taxon>Ovalentaria</taxon>
        <taxon>Cichlomorphae</taxon>
        <taxon>Cichliformes</taxon>
        <taxon>Cichlidae</taxon>
        <taxon>African cichlids</taxon>
        <taxon>Pseudocrenilabrinae</taxon>
        <taxon>Oreochromini</taxon>
        <taxon>Oreochromis</taxon>
    </lineage>
</organism>
<dbReference type="GO" id="GO:0007168">
    <property type="term" value="P:receptor guanylyl cyclase signaling pathway"/>
    <property type="evidence" value="ECO:0007669"/>
    <property type="project" value="TreeGrafter"/>
</dbReference>
<evidence type="ECO:0000256" key="19">
    <source>
        <dbReference type="RuleBase" id="RU003431"/>
    </source>
</evidence>
<dbReference type="PROSITE" id="PS00452">
    <property type="entry name" value="GUANYLATE_CYCLASE_1"/>
    <property type="match status" value="1"/>
</dbReference>
<dbReference type="GO" id="GO:0004672">
    <property type="term" value="F:protein kinase activity"/>
    <property type="evidence" value="ECO:0007669"/>
    <property type="project" value="InterPro"/>
</dbReference>
<evidence type="ECO:0000259" key="21">
    <source>
        <dbReference type="PROSITE" id="PS50011"/>
    </source>
</evidence>
<dbReference type="FunFam" id="3.30.70.1230:FF:000013">
    <property type="entry name" value="Guanylate cyclase"/>
    <property type="match status" value="1"/>
</dbReference>
<reference evidence="24" key="1">
    <citation type="submission" date="2020-03" db="EMBL/GenBank/DDBJ databases">
        <title>Evolution of repeat sequences and sex chromosomes of tilapia species revealed by chromosome-level genomes.</title>
        <authorList>
            <person name="Xu L."/>
            <person name="Tao W."/>
            <person name="Wang D."/>
            <person name="Zhou Q."/>
        </authorList>
    </citation>
    <scope>NUCLEOTIDE SEQUENCE [LARGE SCALE GENOMIC DNA]</scope>
    <source>
        <strain evidence="24">Israel</strain>
    </source>
</reference>
<dbReference type="InterPro" id="IPR001054">
    <property type="entry name" value="A/G_cyclase"/>
</dbReference>
<feature type="domain" description="Protein kinase" evidence="21">
    <location>
        <begin position="402"/>
        <end position="740"/>
    </location>
</feature>
<evidence type="ECO:0000256" key="16">
    <source>
        <dbReference type="ARBA" id="ARBA00023293"/>
    </source>
</evidence>
<dbReference type="Gene3D" id="3.30.70.1230">
    <property type="entry name" value="Nucleotide cyclase"/>
    <property type="match status" value="1"/>
</dbReference>
<keyword evidence="5" id="KW-0812">Transmembrane</keyword>
<keyword evidence="12" id="KW-1015">Disulfide bond</keyword>
<dbReference type="GO" id="GO:0004016">
    <property type="term" value="F:adenylate cyclase activity"/>
    <property type="evidence" value="ECO:0007669"/>
    <property type="project" value="TreeGrafter"/>
</dbReference>
<dbReference type="PANTHER" id="PTHR11920">
    <property type="entry name" value="GUANYLYL CYCLASE"/>
    <property type="match status" value="1"/>
</dbReference>
<feature type="domain" description="Guanylate cyclase" evidence="22">
    <location>
        <begin position="812"/>
        <end position="942"/>
    </location>
</feature>
<dbReference type="AlphaFoldDB" id="A0AAZ1XR10"/>
<evidence type="ECO:0000256" key="13">
    <source>
        <dbReference type="ARBA" id="ARBA00023180"/>
    </source>
</evidence>